<dbReference type="GO" id="GO:0016757">
    <property type="term" value="F:glycosyltransferase activity"/>
    <property type="evidence" value="ECO:0007669"/>
    <property type="project" value="InterPro"/>
</dbReference>
<dbReference type="SUPFAM" id="SSF53756">
    <property type="entry name" value="UDP-Glycosyltransferase/glycogen phosphorylase"/>
    <property type="match status" value="1"/>
</dbReference>
<evidence type="ECO:0000313" key="2">
    <source>
        <dbReference type="EMBL" id="CAB4575991.1"/>
    </source>
</evidence>
<dbReference type="EMBL" id="CAEZTM010000050">
    <property type="protein sequence ID" value="CAB4575991.1"/>
    <property type="molecule type" value="Genomic_DNA"/>
</dbReference>
<accession>A0A6J6EHJ7</accession>
<gene>
    <name evidence="2" type="ORF">UFOPK1684_01044</name>
</gene>
<dbReference type="PANTHER" id="PTHR12526">
    <property type="entry name" value="GLYCOSYLTRANSFERASE"/>
    <property type="match status" value="1"/>
</dbReference>
<evidence type="ECO:0000259" key="1">
    <source>
        <dbReference type="Pfam" id="PF00534"/>
    </source>
</evidence>
<protein>
    <submittedName>
        <fullName evidence="2">Unannotated protein</fullName>
    </submittedName>
</protein>
<sequence length="346" mass="36465">MRLIFVTDRQDSHATRFSELFAGLGADYEHVQIQGEGAALTGELAGTVVNGWDELAATLALTPTVVVSGPLDTVTGHLVGGGYRHVGISWATDVMVTAAQSAEHARALSHTLQSLDLVVLDNYAAENAVVALGVAPDRICRIPWGPAGAAFSPLQRSSLGLPDDAFVIVYPRSLEPHYQPEVFIDALANLVAKRPSARAVVVESGSMVDSLKQDIAGRGLSDHIVWLPLRSPEAFQAVIAMADAVVVTTRTDGTSVTVMDAMHHGIPVVTSLTNGSAEWILDGVTGWTFPVGNADALGGALESVASMSEADRSVITGNARRLVDQRAGWSQSAARLGAEIKKLLTF</sequence>
<feature type="domain" description="Glycosyl transferase family 1" evidence="1">
    <location>
        <begin position="155"/>
        <end position="315"/>
    </location>
</feature>
<dbReference type="CDD" id="cd03801">
    <property type="entry name" value="GT4_PimA-like"/>
    <property type="match status" value="1"/>
</dbReference>
<dbReference type="Gene3D" id="3.40.50.2000">
    <property type="entry name" value="Glycogen Phosphorylase B"/>
    <property type="match status" value="1"/>
</dbReference>
<reference evidence="2" key="1">
    <citation type="submission" date="2020-05" db="EMBL/GenBank/DDBJ databases">
        <authorList>
            <person name="Chiriac C."/>
            <person name="Salcher M."/>
            <person name="Ghai R."/>
            <person name="Kavagutti S V."/>
        </authorList>
    </citation>
    <scope>NUCLEOTIDE SEQUENCE</scope>
</reference>
<dbReference type="AlphaFoldDB" id="A0A6J6EHJ7"/>
<dbReference type="InterPro" id="IPR001296">
    <property type="entry name" value="Glyco_trans_1"/>
</dbReference>
<organism evidence="2">
    <name type="scientific">freshwater metagenome</name>
    <dbReference type="NCBI Taxonomy" id="449393"/>
    <lineage>
        <taxon>unclassified sequences</taxon>
        <taxon>metagenomes</taxon>
        <taxon>ecological metagenomes</taxon>
    </lineage>
</organism>
<proteinExistence type="predicted"/>
<name>A0A6J6EHJ7_9ZZZZ</name>
<dbReference type="Pfam" id="PF00534">
    <property type="entry name" value="Glycos_transf_1"/>
    <property type="match status" value="1"/>
</dbReference>